<evidence type="ECO:0000313" key="3">
    <source>
        <dbReference type="EMBL" id="KAK4243819.1"/>
    </source>
</evidence>
<keyword evidence="4" id="KW-1185">Reference proteome</keyword>
<feature type="domain" description="Aminoglycoside phosphotransferase" evidence="2">
    <location>
        <begin position="135"/>
        <end position="304"/>
    </location>
</feature>
<dbReference type="SUPFAM" id="SSF56112">
    <property type="entry name" value="Protein kinase-like (PK-like)"/>
    <property type="match status" value="1"/>
</dbReference>
<reference evidence="3" key="2">
    <citation type="submission" date="2023-05" db="EMBL/GenBank/DDBJ databases">
        <authorList>
            <consortium name="Lawrence Berkeley National Laboratory"/>
            <person name="Steindorff A."/>
            <person name="Hensen N."/>
            <person name="Bonometti L."/>
            <person name="Westerberg I."/>
            <person name="Brannstrom I.O."/>
            <person name="Guillou S."/>
            <person name="Cros-Aarteil S."/>
            <person name="Calhoun S."/>
            <person name="Haridas S."/>
            <person name="Kuo A."/>
            <person name="Mondo S."/>
            <person name="Pangilinan J."/>
            <person name="Riley R."/>
            <person name="Labutti K."/>
            <person name="Andreopoulos B."/>
            <person name="Lipzen A."/>
            <person name="Chen C."/>
            <person name="Yanf M."/>
            <person name="Daum C."/>
            <person name="Ng V."/>
            <person name="Clum A."/>
            <person name="Ohm R."/>
            <person name="Martin F."/>
            <person name="Silar P."/>
            <person name="Natvig D."/>
            <person name="Lalanne C."/>
            <person name="Gautier V."/>
            <person name="Ament-Velasquez S.L."/>
            <person name="Kruys A."/>
            <person name="Hutchinson M.I."/>
            <person name="Powell A.J."/>
            <person name="Barry K."/>
            <person name="Miller A.N."/>
            <person name="Grigoriev I.V."/>
            <person name="Debuchy R."/>
            <person name="Gladieux P."/>
            <person name="Thoren M.H."/>
            <person name="Johannesson H."/>
        </authorList>
    </citation>
    <scope>NUCLEOTIDE SEQUENCE</scope>
    <source>
        <strain evidence="3">CBS 359.72</strain>
    </source>
</reference>
<dbReference type="Gene3D" id="3.90.1200.10">
    <property type="match status" value="1"/>
</dbReference>
<dbReference type="EMBL" id="MU857778">
    <property type="protein sequence ID" value="KAK4243819.1"/>
    <property type="molecule type" value="Genomic_DNA"/>
</dbReference>
<dbReference type="AlphaFoldDB" id="A0AAN7CKJ5"/>
<accession>A0AAN7CKJ5</accession>
<dbReference type="Proteomes" id="UP001303647">
    <property type="component" value="Unassembled WGS sequence"/>
</dbReference>
<dbReference type="InterPro" id="IPR002575">
    <property type="entry name" value="Aminoglycoside_PTrfase"/>
</dbReference>
<proteinExistence type="predicted"/>
<feature type="region of interest" description="Disordered" evidence="1">
    <location>
        <begin position="1"/>
        <end position="97"/>
    </location>
</feature>
<name>A0AAN7CKJ5_9PEZI</name>
<evidence type="ECO:0000256" key="1">
    <source>
        <dbReference type="SAM" id="MobiDB-lite"/>
    </source>
</evidence>
<dbReference type="InterPro" id="IPR051678">
    <property type="entry name" value="AGP_Transferase"/>
</dbReference>
<sequence>MSSSNYKDSEGESPLSLNKPSVPAEDADDSDKPQLSSPDQPAEPAEGTDYADHSDSDKPKPTTRGVKEIIREKLRALGRPVPPSPPPPPNPSSNALSQELLDLGGQVIYKKFSCWIVKHACGTRLTKFCQDGIRPSEAEAMRFVSEHTSIPVPRVYDVGEEHITMEFIEGETLAKAWEDILSVEDRTLVIRQLRDYINQLRAIKSPDGMICSFGGRPAVDCRLFYHEGGPFENEATYNEFLLSDLHSHAIVHDMIRTQMRTDHEIVLTHGDLHAINIMVRPGVGVVAILDWELAGFYPEYTELVKPFRPANWGCGYYRELHNIFPQRYDAEFLVDQMLSVYTRH</sequence>
<feature type="compositionally biased region" description="Pro residues" evidence="1">
    <location>
        <begin position="80"/>
        <end position="91"/>
    </location>
</feature>
<dbReference type="GO" id="GO:0016301">
    <property type="term" value="F:kinase activity"/>
    <property type="evidence" value="ECO:0007669"/>
    <property type="project" value="UniProtKB-KW"/>
</dbReference>
<comment type="caution">
    <text evidence="3">The sequence shown here is derived from an EMBL/GenBank/DDBJ whole genome shotgun (WGS) entry which is preliminary data.</text>
</comment>
<keyword evidence="3" id="KW-0808">Transferase</keyword>
<dbReference type="CDD" id="cd05120">
    <property type="entry name" value="APH_ChoK_like"/>
    <property type="match status" value="1"/>
</dbReference>
<dbReference type="PANTHER" id="PTHR21310">
    <property type="entry name" value="AMINOGLYCOSIDE PHOSPHOTRANSFERASE-RELATED-RELATED"/>
    <property type="match status" value="1"/>
</dbReference>
<dbReference type="Pfam" id="PF01636">
    <property type="entry name" value="APH"/>
    <property type="match status" value="1"/>
</dbReference>
<organism evidence="3 4">
    <name type="scientific">Corynascus novoguineensis</name>
    <dbReference type="NCBI Taxonomy" id="1126955"/>
    <lineage>
        <taxon>Eukaryota</taxon>
        <taxon>Fungi</taxon>
        <taxon>Dikarya</taxon>
        <taxon>Ascomycota</taxon>
        <taxon>Pezizomycotina</taxon>
        <taxon>Sordariomycetes</taxon>
        <taxon>Sordariomycetidae</taxon>
        <taxon>Sordariales</taxon>
        <taxon>Chaetomiaceae</taxon>
        <taxon>Corynascus</taxon>
    </lineage>
</organism>
<gene>
    <name evidence="3" type="ORF">C7999DRAFT_44424</name>
</gene>
<reference evidence="3" key="1">
    <citation type="journal article" date="2023" name="Mol. Phylogenet. Evol.">
        <title>Genome-scale phylogeny and comparative genomics of the fungal order Sordariales.</title>
        <authorList>
            <person name="Hensen N."/>
            <person name="Bonometti L."/>
            <person name="Westerberg I."/>
            <person name="Brannstrom I.O."/>
            <person name="Guillou S."/>
            <person name="Cros-Aarteil S."/>
            <person name="Calhoun S."/>
            <person name="Haridas S."/>
            <person name="Kuo A."/>
            <person name="Mondo S."/>
            <person name="Pangilinan J."/>
            <person name="Riley R."/>
            <person name="LaButti K."/>
            <person name="Andreopoulos B."/>
            <person name="Lipzen A."/>
            <person name="Chen C."/>
            <person name="Yan M."/>
            <person name="Daum C."/>
            <person name="Ng V."/>
            <person name="Clum A."/>
            <person name="Steindorff A."/>
            <person name="Ohm R.A."/>
            <person name="Martin F."/>
            <person name="Silar P."/>
            <person name="Natvig D.O."/>
            <person name="Lalanne C."/>
            <person name="Gautier V."/>
            <person name="Ament-Velasquez S.L."/>
            <person name="Kruys A."/>
            <person name="Hutchinson M.I."/>
            <person name="Powell A.J."/>
            <person name="Barry K."/>
            <person name="Miller A.N."/>
            <person name="Grigoriev I.V."/>
            <person name="Debuchy R."/>
            <person name="Gladieux P."/>
            <person name="Hiltunen Thoren M."/>
            <person name="Johannesson H."/>
        </authorList>
    </citation>
    <scope>NUCLEOTIDE SEQUENCE</scope>
    <source>
        <strain evidence="3">CBS 359.72</strain>
    </source>
</reference>
<evidence type="ECO:0000259" key="2">
    <source>
        <dbReference type="Pfam" id="PF01636"/>
    </source>
</evidence>
<keyword evidence="3" id="KW-0418">Kinase</keyword>
<evidence type="ECO:0000313" key="4">
    <source>
        <dbReference type="Proteomes" id="UP001303647"/>
    </source>
</evidence>
<dbReference type="PANTHER" id="PTHR21310:SF58">
    <property type="entry name" value="AMINOGLYCOSIDE PHOSPHOTRANSFERASE DOMAIN-CONTAINING PROTEIN"/>
    <property type="match status" value="1"/>
</dbReference>
<protein>
    <submittedName>
        <fullName evidence="3">Kinase</fullName>
    </submittedName>
</protein>
<dbReference type="InterPro" id="IPR011009">
    <property type="entry name" value="Kinase-like_dom_sf"/>
</dbReference>
<feature type="compositionally biased region" description="Basic and acidic residues" evidence="1">
    <location>
        <begin position="50"/>
        <end position="75"/>
    </location>
</feature>